<evidence type="ECO:0000256" key="6">
    <source>
        <dbReference type="RuleBase" id="RU363076"/>
    </source>
</evidence>
<accession>A0ABT4XES8</accession>
<evidence type="ECO:0000256" key="3">
    <source>
        <dbReference type="ARBA" id="ARBA00022692"/>
    </source>
</evidence>
<protein>
    <recommendedName>
        <fullName evidence="6">SURF1-like protein</fullName>
    </recommendedName>
</protein>
<evidence type="ECO:0000256" key="1">
    <source>
        <dbReference type="ARBA" id="ARBA00004370"/>
    </source>
</evidence>
<dbReference type="RefSeq" id="WP_271347957.1">
    <property type="nucleotide sequence ID" value="NZ_JAQJZJ010000004.1"/>
</dbReference>
<gene>
    <name evidence="7" type="ORF">PH586_10050</name>
</gene>
<dbReference type="PROSITE" id="PS50895">
    <property type="entry name" value="SURF1"/>
    <property type="match status" value="1"/>
</dbReference>
<keyword evidence="3 6" id="KW-0812">Transmembrane</keyword>
<dbReference type="Proteomes" id="UP001212042">
    <property type="component" value="Unassembled WGS sequence"/>
</dbReference>
<keyword evidence="8" id="KW-1185">Reference proteome</keyword>
<feature type="transmembrane region" description="Helical" evidence="6">
    <location>
        <begin position="209"/>
        <end position="228"/>
    </location>
</feature>
<dbReference type="CDD" id="cd06662">
    <property type="entry name" value="SURF1"/>
    <property type="match status" value="1"/>
</dbReference>
<comment type="subcellular location">
    <subcellularLocation>
        <location evidence="6">Cell membrane</location>
        <topology evidence="6">Multi-pass membrane protein</topology>
    </subcellularLocation>
    <subcellularLocation>
        <location evidence="1">Membrane</location>
    </subcellularLocation>
</comment>
<evidence type="ECO:0000313" key="7">
    <source>
        <dbReference type="EMBL" id="MDA7086721.1"/>
    </source>
</evidence>
<keyword evidence="4 6" id="KW-1133">Transmembrane helix</keyword>
<evidence type="ECO:0000313" key="8">
    <source>
        <dbReference type="Proteomes" id="UP001212042"/>
    </source>
</evidence>
<evidence type="ECO:0000256" key="2">
    <source>
        <dbReference type="ARBA" id="ARBA00007165"/>
    </source>
</evidence>
<evidence type="ECO:0000256" key="4">
    <source>
        <dbReference type="ARBA" id="ARBA00022989"/>
    </source>
</evidence>
<dbReference type="PANTHER" id="PTHR23427:SF2">
    <property type="entry name" value="SURFEIT LOCUS PROTEIN 1"/>
    <property type="match status" value="1"/>
</dbReference>
<dbReference type="PANTHER" id="PTHR23427">
    <property type="entry name" value="SURFEIT LOCUS PROTEIN"/>
    <property type="match status" value="1"/>
</dbReference>
<dbReference type="InterPro" id="IPR002994">
    <property type="entry name" value="Surf1/Shy1"/>
</dbReference>
<dbReference type="EMBL" id="JAQJZJ010000004">
    <property type="protein sequence ID" value="MDA7086721.1"/>
    <property type="molecule type" value="Genomic_DNA"/>
</dbReference>
<name>A0ABT4XES8_9PSED</name>
<comment type="similarity">
    <text evidence="2 6">Belongs to the SURF1 family.</text>
</comment>
<reference evidence="7 8" key="1">
    <citation type="submission" date="2023-01" db="EMBL/GenBank/DDBJ databases">
        <title>Pseudomonas SA3-5T sp. nov., isolated from tidal flat sediment.</title>
        <authorList>
            <person name="Kim H.S."/>
            <person name="Kim J.-S."/>
            <person name="Suh M.K."/>
            <person name="Eom M.K."/>
            <person name="Lee J.-S."/>
        </authorList>
    </citation>
    <scope>NUCLEOTIDE SEQUENCE [LARGE SCALE GENOMIC DNA]</scope>
    <source>
        <strain evidence="7 8">SA3-5</strain>
    </source>
</reference>
<comment type="caution">
    <text evidence="7">The sequence shown here is derived from an EMBL/GenBank/DDBJ whole genome shotgun (WGS) entry which is preliminary data.</text>
</comment>
<dbReference type="Pfam" id="PF02104">
    <property type="entry name" value="SURF1"/>
    <property type="match status" value="1"/>
</dbReference>
<keyword evidence="6" id="KW-1003">Cell membrane</keyword>
<organism evidence="7 8">
    <name type="scientific">Pseudomonas aestuarii</name>
    <dbReference type="NCBI Taxonomy" id="3018340"/>
    <lineage>
        <taxon>Bacteria</taxon>
        <taxon>Pseudomonadati</taxon>
        <taxon>Pseudomonadota</taxon>
        <taxon>Gammaproteobacteria</taxon>
        <taxon>Pseudomonadales</taxon>
        <taxon>Pseudomonadaceae</taxon>
        <taxon>Pseudomonas</taxon>
    </lineage>
</organism>
<sequence length="243" mass="27301">MNVFRPGWLPSLLVLMLFPALIALGFWQLARAEEKRQLLVDNQAQQLAAPVAIAELEKQANPAYVRVKLQGYFDAQHSFLLDNRTRDGQAGVEILQPFHDQASGQWLLLNRGWLPWPDRRITPTFATPDTPLRLQASVYVSLGDGLQLQQGPQGKAWPRVISAVKPDQIWRELGRAGLSHEVRLAPGPGSFRVDWPVIAMSPDKHLGYAFQWFALATALLGLFIYLGLHNARETRHEPSHHAS</sequence>
<comment type="caution">
    <text evidence="6">Lacks conserved residue(s) required for the propagation of feature annotation.</text>
</comment>
<keyword evidence="5 6" id="KW-0472">Membrane</keyword>
<evidence type="ECO:0000256" key="5">
    <source>
        <dbReference type="ARBA" id="ARBA00023136"/>
    </source>
</evidence>
<dbReference type="InterPro" id="IPR045214">
    <property type="entry name" value="Surf1/Surf4"/>
</dbReference>
<proteinExistence type="inferred from homology"/>